<name>A0A543DL51_9PSEU</name>
<organism evidence="6 7">
    <name type="scientific">Pseudonocardia kunmingensis</name>
    <dbReference type="NCBI Taxonomy" id="630975"/>
    <lineage>
        <taxon>Bacteria</taxon>
        <taxon>Bacillati</taxon>
        <taxon>Actinomycetota</taxon>
        <taxon>Actinomycetes</taxon>
        <taxon>Pseudonocardiales</taxon>
        <taxon>Pseudonocardiaceae</taxon>
        <taxon>Pseudonocardia</taxon>
    </lineage>
</organism>
<dbReference type="GO" id="GO:0003677">
    <property type="term" value="F:DNA binding"/>
    <property type="evidence" value="ECO:0007669"/>
    <property type="project" value="UniProtKB-KW"/>
</dbReference>
<keyword evidence="2" id="KW-0805">Transcription regulation</keyword>
<accession>A0A543DL51</accession>
<dbReference type="CDD" id="cd08414">
    <property type="entry name" value="PBP2_LTTR_aromatics_like"/>
    <property type="match status" value="1"/>
</dbReference>
<dbReference type="SUPFAM" id="SSF53850">
    <property type="entry name" value="Periplasmic binding protein-like II"/>
    <property type="match status" value="1"/>
</dbReference>
<evidence type="ECO:0000259" key="5">
    <source>
        <dbReference type="PROSITE" id="PS50931"/>
    </source>
</evidence>
<keyword evidence="7" id="KW-1185">Reference proteome</keyword>
<dbReference type="Proteomes" id="UP000315677">
    <property type="component" value="Unassembled WGS sequence"/>
</dbReference>
<dbReference type="Pfam" id="PF00126">
    <property type="entry name" value="HTH_1"/>
    <property type="match status" value="1"/>
</dbReference>
<dbReference type="PRINTS" id="PR00039">
    <property type="entry name" value="HTHLYSR"/>
</dbReference>
<dbReference type="InterPro" id="IPR036388">
    <property type="entry name" value="WH-like_DNA-bd_sf"/>
</dbReference>
<sequence>MDVHLRDLRYFVAIAEHLHITRAAEALYVSQPTLSKQLRALEGQLRVRLFERDRRGVTLTPAGAALLPHARAVLDAWTEAEQALAAAAERERTTLVVGISTGLGRGLLPAVRARLAESAPHATLQVRQVGWGDPAAGLDASGADRTDAAFVWLPLPGDGERYAQVEIVREPSLIALPAGHPLAGRTDLDISDVLDEPFLALPAAAGALRDFWLVTRARDGVPARIGAEIANTDETAEALLAGLGVCLLSAGNAPNVARPGIAIRPITGVEPSRLALAWRRDDRRPLLRALREAVQAAVSGATSRSGRPPAR</sequence>
<dbReference type="RefSeq" id="WP_142058641.1">
    <property type="nucleotide sequence ID" value="NZ_VFPA01000003.1"/>
</dbReference>
<dbReference type="PANTHER" id="PTHR30346">
    <property type="entry name" value="TRANSCRIPTIONAL DUAL REGULATOR HCAR-RELATED"/>
    <property type="match status" value="1"/>
</dbReference>
<dbReference type="PANTHER" id="PTHR30346:SF0">
    <property type="entry name" value="HCA OPERON TRANSCRIPTIONAL ACTIVATOR HCAR"/>
    <property type="match status" value="1"/>
</dbReference>
<dbReference type="AlphaFoldDB" id="A0A543DL51"/>
<evidence type="ECO:0000256" key="1">
    <source>
        <dbReference type="ARBA" id="ARBA00009437"/>
    </source>
</evidence>
<evidence type="ECO:0000256" key="2">
    <source>
        <dbReference type="ARBA" id="ARBA00023015"/>
    </source>
</evidence>
<evidence type="ECO:0000256" key="3">
    <source>
        <dbReference type="ARBA" id="ARBA00023125"/>
    </source>
</evidence>
<dbReference type="Gene3D" id="1.10.10.10">
    <property type="entry name" value="Winged helix-like DNA-binding domain superfamily/Winged helix DNA-binding domain"/>
    <property type="match status" value="1"/>
</dbReference>
<dbReference type="InterPro" id="IPR005119">
    <property type="entry name" value="LysR_subst-bd"/>
</dbReference>
<dbReference type="FunFam" id="1.10.10.10:FF:000001">
    <property type="entry name" value="LysR family transcriptional regulator"/>
    <property type="match status" value="1"/>
</dbReference>
<dbReference type="Pfam" id="PF03466">
    <property type="entry name" value="LysR_substrate"/>
    <property type="match status" value="1"/>
</dbReference>
<dbReference type="InterPro" id="IPR000847">
    <property type="entry name" value="LysR_HTH_N"/>
</dbReference>
<proteinExistence type="inferred from homology"/>
<reference evidence="6 7" key="1">
    <citation type="submission" date="2019-06" db="EMBL/GenBank/DDBJ databases">
        <title>Sequencing the genomes of 1000 actinobacteria strains.</title>
        <authorList>
            <person name="Klenk H.-P."/>
        </authorList>
    </citation>
    <scope>NUCLEOTIDE SEQUENCE [LARGE SCALE GENOMIC DNA]</scope>
    <source>
        <strain evidence="6 7">DSM 45301</strain>
    </source>
</reference>
<evidence type="ECO:0000313" key="7">
    <source>
        <dbReference type="Proteomes" id="UP000315677"/>
    </source>
</evidence>
<feature type="domain" description="HTH lysR-type" evidence="5">
    <location>
        <begin position="1"/>
        <end position="60"/>
    </location>
</feature>
<comment type="similarity">
    <text evidence="1">Belongs to the LysR transcriptional regulatory family.</text>
</comment>
<evidence type="ECO:0000313" key="6">
    <source>
        <dbReference type="EMBL" id="TQM10067.1"/>
    </source>
</evidence>
<comment type="caution">
    <text evidence="6">The sequence shown here is derived from an EMBL/GenBank/DDBJ whole genome shotgun (WGS) entry which is preliminary data.</text>
</comment>
<gene>
    <name evidence="6" type="ORF">FB558_5848</name>
</gene>
<dbReference type="SUPFAM" id="SSF46785">
    <property type="entry name" value="Winged helix' DNA-binding domain"/>
    <property type="match status" value="1"/>
</dbReference>
<dbReference type="GO" id="GO:0003700">
    <property type="term" value="F:DNA-binding transcription factor activity"/>
    <property type="evidence" value="ECO:0007669"/>
    <property type="project" value="InterPro"/>
</dbReference>
<keyword evidence="4" id="KW-0804">Transcription</keyword>
<dbReference type="PROSITE" id="PS50931">
    <property type="entry name" value="HTH_LYSR"/>
    <property type="match status" value="1"/>
</dbReference>
<dbReference type="InterPro" id="IPR036390">
    <property type="entry name" value="WH_DNA-bd_sf"/>
</dbReference>
<dbReference type="GO" id="GO:0032993">
    <property type="term" value="C:protein-DNA complex"/>
    <property type="evidence" value="ECO:0007669"/>
    <property type="project" value="TreeGrafter"/>
</dbReference>
<keyword evidence="3 6" id="KW-0238">DNA-binding</keyword>
<evidence type="ECO:0000256" key="4">
    <source>
        <dbReference type="ARBA" id="ARBA00023163"/>
    </source>
</evidence>
<dbReference type="OrthoDB" id="4140098at2"/>
<protein>
    <submittedName>
        <fullName evidence="6">DNA-binding transcriptional LysR family regulator</fullName>
    </submittedName>
</protein>
<dbReference type="EMBL" id="VFPA01000003">
    <property type="protein sequence ID" value="TQM10067.1"/>
    <property type="molecule type" value="Genomic_DNA"/>
</dbReference>
<dbReference type="Gene3D" id="3.40.190.10">
    <property type="entry name" value="Periplasmic binding protein-like II"/>
    <property type="match status" value="2"/>
</dbReference>